<keyword evidence="1" id="KW-0812">Transmembrane</keyword>
<name>A0AAU8EEK1_9VIRU</name>
<reference evidence="2" key="1">
    <citation type="submission" date="2024-05" db="EMBL/GenBank/DDBJ databases">
        <authorList>
            <person name="Ferriol-Gonzalez C."/>
            <person name="Concha-Eloko R."/>
            <person name="Bernabeu-Gimeno M."/>
            <person name="Fernandez-Cuenca F."/>
            <person name="Canada-Garcia J.E."/>
            <person name="Garcia-Cobos S."/>
            <person name="Sanjuan R."/>
            <person name="Domingo-Calap P."/>
        </authorList>
    </citation>
    <scope>NUCLEOTIDE SEQUENCE</scope>
</reference>
<sequence length="100" mass="10881">MKSLTNVRGSLPSPSLMLHYCLIALFLASMGAGVVWYSHVEKVMATVDTNAKQVTGLADRLRGELPDRPELDAKLTRIQVKSDQIQSTVQSVVPNTTAVN</sequence>
<keyword evidence="1" id="KW-0472">Membrane</keyword>
<proteinExistence type="predicted"/>
<protein>
    <submittedName>
        <fullName evidence="2">Uncharacterized protein</fullName>
    </submittedName>
</protein>
<evidence type="ECO:0000256" key="1">
    <source>
        <dbReference type="SAM" id="Phobius"/>
    </source>
</evidence>
<accession>A0AAU8EEK1</accession>
<dbReference type="EMBL" id="PP848851">
    <property type="protein sequence ID" value="XCG96850.1"/>
    <property type="molecule type" value="Genomic_DNA"/>
</dbReference>
<feature type="transmembrane region" description="Helical" evidence="1">
    <location>
        <begin position="17"/>
        <end position="37"/>
    </location>
</feature>
<organism evidence="2">
    <name type="scientific">Klebsiella phage vB_Kpn2-P2</name>
    <dbReference type="NCBI Taxonomy" id="3230849"/>
    <lineage>
        <taxon>Viruses</taxon>
    </lineage>
</organism>
<keyword evidence="1" id="KW-1133">Transmembrane helix</keyword>
<gene>
    <name evidence="2" type="ORF">vBKpn2P2_2</name>
</gene>
<evidence type="ECO:0000313" key="2">
    <source>
        <dbReference type="EMBL" id="XCG96850.1"/>
    </source>
</evidence>